<feature type="domain" description="ABC transmembrane type-2" evidence="6">
    <location>
        <begin position="132"/>
        <end position="358"/>
    </location>
</feature>
<keyword evidence="4 5" id="KW-0472">Membrane</keyword>
<keyword evidence="3 5" id="KW-1133">Transmembrane helix</keyword>
<reference evidence="7 8" key="1">
    <citation type="submission" date="2018-01" db="EMBL/GenBank/DDBJ databases">
        <title>Genome sequence of a Cantenovulum-like bacteria.</title>
        <authorList>
            <person name="Tan W.R."/>
            <person name="Lau N.-S."/>
            <person name="Go F."/>
            <person name="Amirul A.-A.A."/>
        </authorList>
    </citation>
    <scope>NUCLEOTIDE SEQUENCE [LARGE SCALE GENOMIC DNA]</scope>
    <source>
        <strain evidence="7 8">CCB-QB4</strain>
    </source>
</reference>
<dbReference type="OrthoDB" id="9778589at2"/>
<dbReference type="InterPro" id="IPR052902">
    <property type="entry name" value="ABC-2_transporter"/>
</dbReference>
<keyword evidence="8" id="KW-1185">Reference proteome</keyword>
<protein>
    <submittedName>
        <fullName evidence="7">ABC transporter</fullName>
    </submittedName>
</protein>
<feature type="transmembrane region" description="Helical" evidence="5">
    <location>
        <begin position="245"/>
        <end position="269"/>
    </location>
</feature>
<evidence type="ECO:0000259" key="6">
    <source>
        <dbReference type="PROSITE" id="PS51012"/>
    </source>
</evidence>
<dbReference type="KEGG" id="cate:C2869_04215"/>
<name>A0A2S0VNN6_9ALTE</name>
<sequence length="360" mass="40303">MTKTWIFFKLRMLQLRYDKTALFFSYIFPVILLTGIGYPMELMNKAEIKLHYIDQVQSEASAKVIQYLHDNALVNLIVDPEPEAYQQRLKANELKQLLLIKPADNTNTSTGTKTELALELVTNDEAQNVIENQALNNVVNAYFTSQSQHVAQKTISAGSVTSYITILLPGLIGMTLLIIGLNGFGGVLIEEGHEGLFRNIKTIDASPLPFLSGLLFSRLVVCFSIALSLFMIGIFMFNLSWQFDLFLWLLIVLLGSCAFLGIGLIIAVLSPSVNGFNGIVNFVQLPFVVFSGVFFSISAFPDWLQWVTQLIPLTHMNIALHAVMFDGVNMTNVAEIGKELAVLSFWCLASLYIGWKRFKW</sequence>
<evidence type="ECO:0000256" key="1">
    <source>
        <dbReference type="ARBA" id="ARBA00004141"/>
    </source>
</evidence>
<dbReference type="EMBL" id="CP026604">
    <property type="protein sequence ID" value="AWB65690.1"/>
    <property type="molecule type" value="Genomic_DNA"/>
</dbReference>
<comment type="subcellular location">
    <subcellularLocation>
        <location evidence="1">Membrane</location>
        <topology evidence="1">Multi-pass membrane protein</topology>
    </subcellularLocation>
</comment>
<dbReference type="AlphaFoldDB" id="A0A2S0VNN6"/>
<dbReference type="PANTHER" id="PTHR43027:SF1">
    <property type="entry name" value="DOXORUBICIN RESISTANCE ABC TRANSPORTER PERMEASE PROTEIN DRRC-RELATED"/>
    <property type="match status" value="1"/>
</dbReference>
<dbReference type="PROSITE" id="PS51012">
    <property type="entry name" value="ABC_TM2"/>
    <property type="match status" value="1"/>
</dbReference>
<dbReference type="PANTHER" id="PTHR43027">
    <property type="entry name" value="DOXORUBICIN RESISTANCE ABC TRANSPORTER PERMEASE PROTEIN DRRC-RELATED"/>
    <property type="match status" value="1"/>
</dbReference>
<dbReference type="Pfam" id="PF12698">
    <property type="entry name" value="ABC2_membrane_3"/>
    <property type="match status" value="1"/>
</dbReference>
<feature type="transmembrane region" description="Helical" evidence="5">
    <location>
        <begin position="210"/>
        <end position="239"/>
    </location>
</feature>
<keyword evidence="2 5" id="KW-0812">Transmembrane</keyword>
<dbReference type="Proteomes" id="UP000244441">
    <property type="component" value="Chromosome"/>
</dbReference>
<accession>A0A2S0VNN6</accession>
<dbReference type="GO" id="GO:0140359">
    <property type="term" value="F:ABC-type transporter activity"/>
    <property type="evidence" value="ECO:0007669"/>
    <property type="project" value="InterPro"/>
</dbReference>
<evidence type="ECO:0000256" key="4">
    <source>
        <dbReference type="ARBA" id="ARBA00023136"/>
    </source>
</evidence>
<feature type="transmembrane region" description="Helical" evidence="5">
    <location>
        <begin position="276"/>
        <end position="297"/>
    </location>
</feature>
<organism evidence="7 8">
    <name type="scientific">Saccharobesus litoralis</name>
    <dbReference type="NCBI Taxonomy" id="2172099"/>
    <lineage>
        <taxon>Bacteria</taxon>
        <taxon>Pseudomonadati</taxon>
        <taxon>Pseudomonadota</taxon>
        <taxon>Gammaproteobacteria</taxon>
        <taxon>Alteromonadales</taxon>
        <taxon>Alteromonadaceae</taxon>
        <taxon>Saccharobesus</taxon>
    </lineage>
</organism>
<evidence type="ECO:0000256" key="5">
    <source>
        <dbReference type="SAM" id="Phobius"/>
    </source>
</evidence>
<dbReference type="Gene3D" id="3.40.1710.10">
    <property type="entry name" value="abc type-2 transporter like domain"/>
    <property type="match status" value="1"/>
</dbReference>
<evidence type="ECO:0000256" key="3">
    <source>
        <dbReference type="ARBA" id="ARBA00022989"/>
    </source>
</evidence>
<gene>
    <name evidence="7" type="ORF">C2869_04215</name>
</gene>
<feature type="transmembrane region" description="Helical" evidence="5">
    <location>
        <begin position="21"/>
        <end position="40"/>
    </location>
</feature>
<evidence type="ECO:0000256" key="2">
    <source>
        <dbReference type="ARBA" id="ARBA00022692"/>
    </source>
</evidence>
<proteinExistence type="predicted"/>
<dbReference type="InterPro" id="IPR047817">
    <property type="entry name" value="ABC2_TM_bact-type"/>
</dbReference>
<feature type="transmembrane region" description="Helical" evidence="5">
    <location>
        <begin position="336"/>
        <end position="355"/>
    </location>
</feature>
<evidence type="ECO:0000313" key="7">
    <source>
        <dbReference type="EMBL" id="AWB65690.1"/>
    </source>
</evidence>
<evidence type="ECO:0000313" key="8">
    <source>
        <dbReference type="Proteomes" id="UP000244441"/>
    </source>
</evidence>
<dbReference type="RefSeq" id="WP_108601764.1">
    <property type="nucleotide sequence ID" value="NZ_CP026604.1"/>
</dbReference>
<dbReference type="InterPro" id="IPR013525">
    <property type="entry name" value="ABC2_TM"/>
</dbReference>
<feature type="transmembrane region" description="Helical" evidence="5">
    <location>
        <begin position="166"/>
        <end position="189"/>
    </location>
</feature>
<dbReference type="GO" id="GO:0016020">
    <property type="term" value="C:membrane"/>
    <property type="evidence" value="ECO:0007669"/>
    <property type="project" value="UniProtKB-SubCell"/>
</dbReference>